<name>A0A8J5CTE8_CHIOP</name>
<dbReference type="InterPro" id="IPR041588">
    <property type="entry name" value="Integrase_H2C2"/>
</dbReference>
<dbReference type="GO" id="GO:0003676">
    <property type="term" value="F:nucleic acid binding"/>
    <property type="evidence" value="ECO:0007669"/>
    <property type="project" value="InterPro"/>
</dbReference>
<evidence type="ECO:0000256" key="1">
    <source>
        <dbReference type="ARBA" id="ARBA00012493"/>
    </source>
</evidence>
<dbReference type="SUPFAM" id="SSF56672">
    <property type="entry name" value="DNA/RNA polymerases"/>
    <property type="match status" value="1"/>
</dbReference>
<dbReference type="OrthoDB" id="6380665at2759"/>
<dbReference type="PROSITE" id="PS50994">
    <property type="entry name" value="INTEGRASE"/>
    <property type="match status" value="1"/>
</dbReference>
<dbReference type="FunFam" id="1.10.340.70:FF:000003">
    <property type="entry name" value="Protein CBG25708"/>
    <property type="match status" value="1"/>
</dbReference>
<dbReference type="Gene3D" id="3.10.20.370">
    <property type="match status" value="1"/>
</dbReference>
<evidence type="ECO:0000313" key="11">
    <source>
        <dbReference type="EMBL" id="KAG0720105.1"/>
    </source>
</evidence>
<feature type="domain" description="Reverse transcriptase" evidence="9">
    <location>
        <begin position="1"/>
        <end position="162"/>
    </location>
</feature>
<dbReference type="InterPro" id="IPR043502">
    <property type="entry name" value="DNA/RNA_pol_sf"/>
</dbReference>
<dbReference type="EMBL" id="JACEEZ010013461">
    <property type="protein sequence ID" value="KAG0720105.1"/>
    <property type="molecule type" value="Genomic_DNA"/>
</dbReference>
<evidence type="ECO:0000256" key="6">
    <source>
        <dbReference type="ARBA" id="ARBA00022801"/>
    </source>
</evidence>
<keyword evidence="3" id="KW-0548">Nucleotidyltransferase</keyword>
<keyword evidence="2" id="KW-0808">Transferase</keyword>
<dbReference type="GO" id="GO:0015074">
    <property type="term" value="P:DNA integration"/>
    <property type="evidence" value="ECO:0007669"/>
    <property type="project" value="InterPro"/>
</dbReference>
<dbReference type="PANTHER" id="PTHR37984">
    <property type="entry name" value="PROTEIN CBG26694"/>
    <property type="match status" value="1"/>
</dbReference>
<dbReference type="Gene3D" id="3.30.70.270">
    <property type="match status" value="2"/>
</dbReference>
<dbReference type="Pfam" id="PF00078">
    <property type="entry name" value="RVT_1"/>
    <property type="match status" value="1"/>
</dbReference>
<evidence type="ECO:0000256" key="5">
    <source>
        <dbReference type="ARBA" id="ARBA00022759"/>
    </source>
</evidence>
<dbReference type="Pfam" id="PF17921">
    <property type="entry name" value="Integrase_H2C2"/>
    <property type="match status" value="1"/>
</dbReference>
<dbReference type="InterPro" id="IPR041373">
    <property type="entry name" value="RT_RNaseH"/>
</dbReference>
<dbReference type="InterPro" id="IPR000477">
    <property type="entry name" value="RT_dom"/>
</dbReference>
<dbReference type="Pfam" id="PF17917">
    <property type="entry name" value="RT_RNaseH"/>
    <property type="match status" value="1"/>
</dbReference>
<evidence type="ECO:0000256" key="2">
    <source>
        <dbReference type="ARBA" id="ARBA00022679"/>
    </source>
</evidence>
<keyword evidence="4" id="KW-0540">Nuclease</keyword>
<dbReference type="InterPro" id="IPR043128">
    <property type="entry name" value="Rev_trsase/Diguanyl_cyclase"/>
</dbReference>
<dbReference type="PROSITE" id="PS50878">
    <property type="entry name" value="RT_POL"/>
    <property type="match status" value="1"/>
</dbReference>
<sequence length="862" mass="96872">MLPGQVKPRIRVSGDYSVTVNQQLEPHRHPMTRPEDLMHKLGGGYGFTKIDLADAYNQIKLGPDSQRKLALSTHRGVLLQMRLLFGITSAPGYFQEIMEQLTSDLPGVAVYLDDILVSGSNAAEHLRNLRGLLHRLDANGLRCRREKCSFAEPQIEYLGHVLSTGGVAKGTKVDDVIKMPAPTDATSLRSFLGSVQFYGKFLPDLATVTEPLHRLTRKDSTWKWGAEEQDSFQSLKELLSTDTVLVHFDQSTPIGISCDASNVGIGAVLFHRYSDGSERPIANVSKTLSKCQRNYSQIQKEALAIVFALKKFHQYLYGRHFVLVTDHKPLLALFGPTKATPALAVNRLARWALQLSQHDYSIEYRKTAHHGNANALSRLPTGTDSCFDGEESDNDVDTICAINMINTQIKLANATTLQKESAKDKVVSTIMRHSREGWPPERREDKDSNVENFRGLADSLSTSNGCLLYGSRVVIPASLCDHVLQLLHLGHLGMQRMKQLARTAVYWPNIDRDIEKTSRNCSSCAQHQNKPAKPAIHPWMLPEKPWSRLHLDHAISFMGYNWLVVTDAYSKYPCIHSTQSISSKATIDLLEQDFAHFGYPHTLVTDNASSFLSEEFQTWCKERSITHLTGAPYHPATNGAAERLIQTFKQALRKSSLPPKAALQEFLMQYRRTPTSSGFSPSELLNNRQMRMRIDSLLPSPAHVAQGKQVKEAARHSRDGAAHVARVASLYEVGGPCYTLYCGPRRDKEPRWVPAIVVKRFGSRSFNVKVLPKGPVWRRHLEQLRPRYTSEVDSEPGEWLEESPIITDHPMELKAALEARAELGVSQELKKKVRIAVPEEEYGPDNPRRSKRTRKPRQILDI</sequence>
<organism evidence="11 12">
    <name type="scientific">Chionoecetes opilio</name>
    <name type="common">Atlantic snow crab</name>
    <name type="synonym">Cancer opilio</name>
    <dbReference type="NCBI Taxonomy" id="41210"/>
    <lineage>
        <taxon>Eukaryota</taxon>
        <taxon>Metazoa</taxon>
        <taxon>Ecdysozoa</taxon>
        <taxon>Arthropoda</taxon>
        <taxon>Crustacea</taxon>
        <taxon>Multicrustacea</taxon>
        <taxon>Malacostraca</taxon>
        <taxon>Eumalacostraca</taxon>
        <taxon>Eucarida</taxon>
        <taxon>Decapoda</taxon>
        <taxon>Pleocyemata</taxon>
        <taxon>Brachyura</taxon>
        <taxon>Eubrachyura</taxon>
        <taxon>Majoidea</taxon>
        <taxon>Majidae</taxon>
        <taxon>Chionoecetes</taxon>
    </lineage>
</organism>
<dbReference type="FunFam" id="3.30.70.270:FF:000020">
    <property type="entry name" value="Transposon Tf2-6 polyprotein-like Protein"/>
    <property type="match status" value="1"/>
</dbReference>
<keyword evidence="6" id="KW-0378">Hydrolase</keyword>
<dbReference type="InterPro" id="IPR050951">
    <property type="entry name" value="Retrovirus_Pol_polyprotein"/>
</dbReference>
<evidence type="ECO:0000313" key="12">
    <source>
        <dbReference type="Proteomes" id="UP000770661"/>
    </source>
</evidence>
<accession>A0A8J5CTE8</accession>
<evidence type="ECO:0000259" key="10">
    <source>
        <dbReference type="PROSITE" id="PS50994"/>
    </source>
</evidence>
<keyword evidence="12" id="KW-1185">Reference proteome</keyword>
<evidence type="ECO:0000256" key="3">
    <source>
        <dbReference type="ARBA" id="ARBA00022695"/>
    </source>
</evidence>
<dbReference type="Pfam" id="PF00665">
    <property type="entry name" value="rve"/>
    <property type="match status" value="1"/>
</dbReference>
<dbReference type="GO" id="GO:0003964">
    <property type="term" value="F:RNA-directed DNA polymerase activity"/>
    <property type="evidence" value="ECO:0007669"/>
    <property type="project" value="UniProtKB-KW"/>
</dbReference>
<feature type="region of interest" description="Disordered" evidence="8">
    <location>
        <begin position="838"/>
        <end position="862"/>
    </location>
</feature>
<dbReference type="SUPFAM" id="SSF53098">
    <property type="entry name" value="Ribonuclease H-like"/>
    <property type="match status" value="1"/>
</dbReference>
<feature type="compositionally biased region" description="Basic residues" evidence="8">
    <location>
        <begin position="849"/>
        <end position="862"/>
    </location>
</feature>
<feature type="domain" description="Integrase catalytic" evidence="10">
    <location>
        <begin position="541"/>
        <end position="707"/>
    </location>
</feature>
<evidence type="ECO:0000256" key="7">
    <source>
        <dbReference type="ARBA" id="ARBA00022918"/>
    </source>
</evidence>
<dbReference type="InterPro" id="IPR001584">
    <property type="entry name" value="Integrase_cat-core"/>
</dbReference>
<keyword evidence="7" id="KW-0695">RNA-directed DNA polymerase</keyword>
<evidence type="ECO:0000256" key="4">
    <source>
        <dbReference type="ARBA" id="ARBA00022722"/>
    </source>
</evidence>
<keyword evidence="5" id="KW-0255">Endonuclease</keyword>
<dbReference type="InterPro" id="IPR012337">
    <property type="entry name" value="RNaseH-like_sf"/>
</dbReference>
<comment type="caution">
    <text evidence="11">The sequence shown here is derived from an EMBL/GenBank/DDBJ whole genome shotgun (WGS) entry which is preliminary data.</text>
</comment>
<dbReference type="EC" id="2.7.7.49" evidence="1"/>
<dbReference type="CDD" id="cd01647">
    <property type="entry name" value="RT_LTR"/>
    <property type="match status" value="1"/>
</dbReference>
<dbReference type="CDD" id="cd09274">
    <property type="entry name" value="RNase_HI_RT_Ty3"/>
    <property type="match status" value="1"/>
</dbReference>
<protein>
    <recommendedName>
        <fullName evidence="1">RNA-directed DNA polymerase</fullName>
        <ecNumber evidence="1">2.7.7.49</ecNumber>
    </recommendedName>
</protein>
<reference evidence="11" key="1">
    <citation type="submission" date="2020-07" db="EMBL/GenBank/DDBJ databases">
        <title>The High-quality genome of the commercially important snow crab, Chionoecetes opilio.</title>
        <authorList>
            <person name="Jeong J.-H."/>
            <person name="Ryu S."/>
        </authorList>
    </citation>
    <scope>NUCLEOTIDE SEQUENCE</scope>
    <source>
        <strain evidence="11">MADBK_172401_WGS</strain>
        <tissue evidence="11">Digestive gland</tissue>
    </source>
</reference>
<gene>
    <name evidence="11" type="primary">Tf2-6_1</name>
    <name evidence="11" type="ORF">GWK47_049142</name>
</gene>
<dbReference type="GO" id="GO:0042575">
    <property type="term" value="C:DNA polymerase complex"/>
    <property type="evidence" value="ECO:0007669"/>
    <property type="project" value="UniProtKB-ARBA"/>
</dbReference>
<evidence type="ECO:0000259" key="9">
    <source>
        <dbReference type="PROSITE" id="PS50878"/>
    </source>
</evidence>
<proteinExistence type="predicted"/>
<dbReference type="PANTHER" id="PTHR37984:SF5">
    <property type="entry name" value="PROTEIN NYNRIN-LIKE"/>
    <property type="match status" value="1"/>
</dbReference>
<dbReference type="FunFam" id="3.10.20.370:FF:000001">
    <property type="entry name" value="Retrovirus-related Pol polyprotein from transposon 17.6-like protein"/>
    <property type="match status" value="1"/>
</dbReference>
<dbReference type="FunFam" id="3.30.420.10:FF:000063">
    <property type="entry name" value="Retrovirus-related Pol polyprotein from transposon 297-like Protein"/>
    <property type="match status" value="1"/>
</dbReference>
<evidence type="ECO:0000256" key="8">
    <source>
        <dbReference type="SAM" id="MobiDB-lite"/>
    </source>
</evidence>
<dbReference type="Gene3D" id="1.10.340.70">
    <property type="match status" value="1"/>
</dbReference>
<dbReference type="AlphaFoldDB" id="A0A8J5CTE8"/>
<dbReference type="InterPro" id="IPR036397">
    <property type="entry name" value="RNaseH_sf"/>
</dbReference>
<dbReference type="Proteomes" id="UP000770661">
    <property type="component" value="Unassembled WGS sequence"/>
</dbReference>
<dbReference type="GO" id="GO:0004519">
    <property type="term" value="F:endonuclease activity"/>
    <property type="evidence" value="ECO:0007669"/>
    <property type="project" value="UniProtKB-KW"/>
</dbReference>
<dbReference type="Gene3D" id="3.30.420.10">
    <property type="entry name" value="Ribonuclease H-like superfamily/Ribonuclease H"/>
    <property type="match status" value="1"/>
</dbReference>